<evidence type="ECO:0000313" key="1">
    <source>
        <dbReference type="EMBL" id="RUL59062.1"/>
    </source>
</evidence>
<comment type="caution">
    <text evidence="1">The sequence shown here is derived from an EMBL/GenBank/DDBJ whole genome shotgun (WGS) entry which is preliminary data.</text>
</comment>
<gene>
    <name evidence="1" type="ORF">EHV08_04265</name>
</gene>
<dbReference type="OrthoDB" id="1098697at2"/>
<dbReference type="AlphaFoldDB" id="A0A3S0PU57"/>
<dbReference type="EMBL" id="RYYU01000001">
    <property type="protein sequence ID" value="RUL59062.1"/>
    <property type="molecule type" value="Genomic_DNA"/>
</dbReference>
<dbReference type="SUPFAM" id="SSF160925">
    <property type="entry name" value="PG1388-like"/>
    <property type="match status" value="1"/>
</dbReference>
<reference evidence="1 2" key="1">
    <citation type="submission" date="2018-12" db="EMBL/GenBank/DDBJ databases">
        <title>Genome sequencing of Prevotella sp. KCOM 3155 (= JS262).</title>
        <authorList>
            <person name="Kook J.-K."/>
            <person name="Park S.-N."/>
            <person name="Lim Y.K."/>
        </authorList>
    </citation>
    <scope>NUCLEOTIDE SEQUENCE [LARGE SCALE GENOMIC DNA]</scope>
    <source>
        <strain evidence="1 2">KCOM 3155</strain>
    </source>
</reference>
<dbReference type="RefSeq" id="WP_126678232.1">
    <property type="nucleotide sequence ID" value="NZ_CAUTIM010000095.1"/>
</dbReference>
<dbReference type="InterPro" id="IPR021670">
    <property type="entry name" value="DUF3256"/>
</dbReference>
<name>A0A3S0PU57_9BACT</name>
<organism evidence="1 2">
    <name type="scientific">Prevotella koreensis</name>
    <dbReference type="NCBI Taxonomy" id="2490854"/>
    <lineage>
        <taxon>Bacteria</taxon>
        <taxon>Pseudomonadati</taxon>
        <taxon>Bacteroidota</taxon>
        <taxon>Bacteroidia</taxon>
        <taxon>Bacteroidales</taxon>
        <taxon>Prevotellaceae</taxon>
        <taxon>Prevotella</taxon>
    </lineage>
</organism>
<proteinExistence type="predicted"/>
<sequence length="216" mass="24951">MKKEFFLITLFIFLFSAVTYAQKTMRDIWIAMPDSIVAYLDKGKRTEMVDLYATQMKAEVKNRLGGMSVMDKLTDDYVCVTLNSCSILQLKKFSTNESFIICVVKSFKAPEPECEISFFDSQWQLKTDKFGLPVTNDESVLKRDFINKPDTMSQEEFEELLSIFDPLMLSAELSETEPIVTLMLSKPLLRSEEIDNAIAIIKQRKFKWSGYIFTEC</sequence>
<evidence type="ECO:0000313" key="2">
    <source>
        <dbReference type="Proteomes" id="UP000278983"/>
    </source>
</evidence>
<dbReference type="Proteomes" id="UP000278983">
    <property type="component" value="Unassembled WGS sequence"/>
</dbReference>
<accession>A0A3S0PU57</accession>
<dbReference type="Pfam" id="PF11644">
    <property type="entry name" value="DUF3256"/>
    <property type="match status" value="1"/>
</dbReference>
<protein>
    <submittedName>
        <fullName evidence="1">DUF3256 family protein</fullName>
    </submittedName>
</protein>
<keyword evidence="2" id="KW-1185">Reference proteome</keyword>